<evidence type="ECO:0008006" key="2">
    <source>
        <dbReference type="Google" id="ProtNLM"/>
    </source>
</evidence>
<dbReference type="AlphaFoldDB" id="A0A3B0S1U7"/>
<dbReference type="PIRSF" id="PIRSF032064">
    <property type="entry name" value="UCP032064"/>
    <property type="match status" value="1"/>
</dbReference>
<gene>
    <name evidence="1" type="ORF">MNBD_ALPHA08-2462</name>
</gene>
<reference evidence="1" key="1">
    <citation type="submission" date="2018-06" db="EMBL/GenBank/DDBJ databases">
        <authorList>
            <person name="Zhirakovskaya E."/>
        </authorList>
    </citation>
    <scope>NUCLEOTIDE SEQUENCE</scope>
</reference>
<protein>
    <recommendedName>
        <fullName evidence="2">Zn-ribbon-containing, possibly RNA-binding protein and truncated derivatives</fullName>
    </recommendedName>
</protein>
<dbReference type="InterPro" id="IPR010593">
    <property type="entry name" value="DUF1159"/>
</dbReference>
<evidence type="ECO:0000313" key="1">
    <source>
        <dbReference type="EMBL" id="VAW00205.1"/>
    </source>
</evidence>
<dbReference type="InterPro" id="IPR007922">
    <property type="entry name" value="DciA-like"/>
</dbReference>
<accession>A0A3B0S1U7</accession>
<dbReference type="EMBL" id="UOEC01000171">
    <property type="protein sequence ID" value="VAW00205.1"/>
    <property type="molecule type" value="Genomic_DNA"/>
</dbReference>
<sequence>MKAIGKHFSKVAEKAYARHGPAWAGLLSNWQTIAGSPLSDICAPEKISWPGQQRGQAETRSKHQKIGGTLVIKVAFGRALEIQHITPQIIDRINAYYGYQAIAQVKIIQGKIEKSETLQKTSLPPLDQATNSQLNARMAKIGDDSLKDALRNLAKGVLEKKSRA</sequence>
<dbReference type="Pfam" id="PF05258">
    <property type="entry name" value="DciA"/>
    <property type="match status" value="1"/>
</dbReference>
<organism evidence="1">
    <name type="scientific">hydrothermal vent metagenome</name>
    <dbReference type="NCBI Taxonomy" id="652676"/>
    <lineage>
        <taxon>unclassified sequences</taxon>
        <taxon>metagenomes</taxon>
        <taxon>ecological metagenomes</taxon>
    </lineage>
</organism>
<proteinExistence type="predicted"/>
<name>A0A3B0S1U7_9ZZZZ</name>